<feature type="domain" description="EGF-like" evidence="7">
    <location>
        <begin position="60"/>
        <end position="93"/>
    </location>
</feature>
<dbReference type="PANTHER" id="PTHR24049">
    <property type="entry name" value="CRUMBS FAMILY MEMBER"/>
    <property type="match status" value="1"/>
</dbReference>
<sequence length="282" mass="30928">MGNPRCISCSEVKNAHLCGSCCKENVCLPNPCKNDGICSSDGNGYSCNCTTGYLGENCDVPICDPDRCKNNGMCSSVDSDCYCLTRYNGENCDGGFQRTVIFLEKQTSLGEDVFIRGGIDHKFRSGCIQDANTSPCAISINHPDLGSSTFFSKYNAWKVGDNFLDFYGGEAGQASFGNQPAEGSPAVWTSSVAGDAGYNPLNKWGMHYWMLDIMMDCDQTENGWFEMKGFLSSNWENDIGHQKCTGDGAAGPELISNNHYARCGYLNVFHWNQHECLIEKIP</sequence>
<keyword evidence="9" id="KW-1185">Reference proteome</keyword>
<evidence type="ECO:0000256" key="1">
    <source>
        <dbReference type="ARBA" id="ARBA00022536"/>
    </source>
</evidence>
<evidence type="ECO:0000256" key="5">
    <source>
        <dbReference type="ARBA" id="ARBA00023180"/>
    </source>
</evidence>
<dbReference type="CDD" id="cd00054">
    <property type="entry name" value="EGF_CA"/>
    <property type="match status" value="1"/>
</dbReference>
<dbReference type="PROSITE" id="PS50026">
    <property type="entry name" value="EGF_3"/>
    <property type="match status" value="2"/>
</dbReference>
<dbReference type="PROSITE" id="PS00022">
    <property type="entry name" value="EGF_1"/>
    <property type="match status" value="2"/>
</dbReference>
<evidence type="ECO:0000313" key="9">
    <source>
        <dbReference type="Proteomes" id="UP001347796"/>
    </source>
</evidence>
<dbReference type="EMBL" id="JAZGQO010000011">
    <property type="protein sequence ID" value="KAK6172968.1"/>
    <property type="molecule type" value="Genomic_DNA"/>
</dbReference>
<gene>
    <name evidence="8" type="ORF">SNE40_016515</name>
</gene>
<dbReference type="SUPFAM" id="SSF57196">
    <property type="entry name" value="EGF/Laminin"/>
    <property type="match status" value="2"/>
</dbReference>
<proteinExistence type="predicted"/>
<dbReference type="Proteomes" id="UP001347796">
    <property type="component" value="Unassembled WGS sequence"/>
</dbReference>
<keyword evidence="4 6" id="KW-1015">Disulfide bond</keyword>
<dbReference type="Pfam" id="PF00008">
    <property type="entry name" value="EGF"/>
    <property type="match status" value="1"/>
</dbReference>
<feature type="disulfide bond" evidence="6">
    <location>
        <begin position="49"/>
        <end position="58"/>
    </location>
</feature>
<feature type="disulfide bond" evidence="6">
    <location>
        <begin position="83"/>
        <end position="92"/>
    </location>
</feature>
<dbReference type="AlphaFoldDB" id="A0AAN8JD91"/>
<organism evidence="8 9">
    <name type="scientific">Patella caerulea</name>
    <name type="common">Rayed Mediterranean limpet</name>
    <dbReference type="NCBI Taxonomy" id="87958"/>
    <lineage>
        <taxon>Eukaryota</taxon>
        <taxon>Metazoa</taxon>
        <taxon>Spiralia</taxon>
        <taxon>Lophotrochozoa</taxon>
        <taxon>Mollusca</taxon>
        <taxon>Gastropoda</taxon>
        <taxon>Patellogastropoda</taxon>
        <taxon>Patelloidea</taxon>
        <taxon>Patellidae</taxon>
        <taxon>Patella</taxon>
    </lineage>
</organism>
<dbReference type="PROSITE" id="PS01186">
    <property type="entry name" value="EGF_2"/>
    <property type="match status" value="1"/>
</dbReference>
<evidence type="ECO:0000256" key="3">
    <source>
        <dbReference type="ARBA" id="ARBA00022737"/>
    </source>
</evidence>
<reference evidence="8 9" key="1">
    <citation type="submission" date="2024-01" db="EMBL/GenBank/DDBJ databases">
        <title>The genome of the rayed Mediterranean limpet Patella caerulea (Linnaeus, 1758).</title>
        <authorList>
            <person name="Anh-Thu Weber A."/>
            <person name="Halstead-Nussloch G."/>
        </authorList>
    </citation>
    <scope>NUCLEOTIDE SEQUENCE [LARGE SCALE GENOMIC DNA]</scope>
    <source>
        <strain evidence="8">AATW-2023a</strain>
        <tissue evidence="8">Whole specimen</tissue>
    </source>
</reference>
<comment type="caution">
    <text evidence="8">The sequence shown here is derived from an EMBL/GenBank/DDBJ whole genome shotgun (WGS) entry which is preliminary data.</text>
</comment>
<keyword evidence="3" id="KW-0677">Repeat</keyword>
<evidence type="ECO:0000313" key="8">
    <source>
        <dbReference type="EMBL" id="KAK6172968.1"/>
    </source>
</evidence>
<comment type="caution">
    <text evidence="6">Lacks conserved residue(s) required for the propagation of feature annotation.</text>
</comment>
<accession>A0AAN8JD91</accession>
<name>A0AAN8JD91_PATCE</name>
<dbReference type="Gene3D" id="2.10.25.10">
    <property type="entry name" value="Laminin"/>
    <property type="match status" value="1"/>
</dbReference>
<keyword evidence="5" id="KW-0325">Glycoprotein</keyword>
<dbReference type="SMART" id="SM00181">
    <property type="entry name" value="EGF"/>
    <property type="match status" value="2"/>
</dbReference>
<dbReference type="InterPro" id="IPR051022">
    <property type="entry name" value="Notch_Cell-Fate_Det"/>
</dbReference>
<evidence type="ECO:0000256" key="2">
    <source>
        <dbReference type="ARBA" id="ARBA00022729"/>
    </source>
</evidence>
<feature type="domain" description="EGF-like" evidence="7">
    <location>
        <begin position="23"/>
        <end position="59"/>
    </location>
</feature>
<dbReference type="InterPro" id="IPR000742">
    <property type="entry name" value="EGF"/>
</dbReference>
<keyword evidence="1 6" id="KW-0245">EGF-like domain</keyword>
<evidence type="ECO:0000259" key="7">
    <source>
        <dbReference type="PROSITE" id="PS50026"/>
    </source>
</evidence>
<dbReference type="FunFam" id="2.10.25.10:FF:000321">
    <property type="entry name" value="Protein delta homolog 1"/>
    <property type="match status" value="1"/>
</dbReference>
<evidence type="ECO:0000256" key="6">
    <source>
        <dbReference type="PROSITE-ProRule" id="PRU00076"/>
    </source>
</evidence>
<evidence type="ECO:0000256" key="4">
    <source>
        <dbReference type="ARBA" id="ARBA00023157"/>
    </source>
</evidence>
<keyword evidence="2" id="KW-0732">Signal</keyword>
<protein>
    <recommendedName>
        <fullName evidence="7">EGF-like domain-containing protein</fullName>
    </recommendedName>
</protein>